<accession>A0A834XKQ6</accession>
<protein>
    <submittedName>
        <fullName evidence="2">Uncharacterized protein</fullName>
    </submittedName>
</protein>
<evidence type="ECO:0000256" key="1">
    <source>
        <dbReference type="SAM" id="MobiDB-lite"/>
    </source>
</evidence>
<sequence>MWRASKRIVVDCFWSLARCLNPASIINELEDISIYEIEDIPDNLQSQNVVIEQQQRQAEPLQHRPDTPVSQRRSPPEVVSKVRQAIEEMTGRPNREVPPGDHFLFIQQNI</sequence>
<evidence type="ECO:0000313" key="3">
    <source>
        <dbReference type="Proteomes" id="UP000639338"/>
    </source>
</evidence>
<organism evidence="2 3">
    <name type="scientific">Aphidius gifuensis</name>
    <name type="common">Parasitoid wasp</name>
    <dbReference type="NCBI Taxonomy" id="684658"/>
    <lineage>
        <taxon>Eukaryota</taxon>
        <taxon>Metazoa</taxon>
        <taxon>Ecdysozoa</taxon>
        <taxon>Arthropoda</taxon>
        <taxon>Hexapoda</taxon>
        <taxon>Insecta</taxon>
        <taxon>Pterygota</taxon>
        <taxon>Neoptera</taxon>
        <taxon>Endopterygota</taxon>
        <taxon>Hymenoptera</taxon>
        <taxon>Apocrita</taxon>
        <taxon>Ichneumonoidea</taxon>
        <taxon>Braconidae</taxon>
        <taxon>Aphidiinae</taxon>
        <taxon>Aphidius</taxon>
    </lineage>
</organism>
<dbReference type="Proteomes" id="UP000639338">
    <property type="component" value="Unassembled WGS sequence"/>
</dbReference>
<evidence type="ECO:0000313" key="2">
    <source>
        <dbReference type="EMBL" id="KAF7988993.1"/>
    </source>
</evidence>
<name>A0A834XKQ6_APHGI</name>
<gene>
    <name evidence="2" type="ORF">HCN44_007303</name>
</gene>
<dbReference type="AlphaFoldDB" id="A0A834XKQ6"/>
<keyword evidence="3" id="KW-1185">Reference proteome</keyword>
<comment type="caution">
    <text evidence="2">The sequence shown here is derived from an EMBL/GenBank/DDBJ whole genome shotgun (WGS) entry which is preliminary data.</text>
</comment>
<proteinExistence type="predicted"/>
<reference evidence="2 3" key="1">
    <citation type="submission" date="2020-08" db="EMBL/GenBank/DDBJ databases">
        <title>Aphidius gifuensis genome sequencing and assembly.</title>
        <authorList>
            <person name="Du Z."/>
        </authorList>
    </citation>
    <scope>NUCLEOTIDE SEQUENCE [LARGE SCALE GENOMIC DNA]</scope>
    <source>
        <strain evidence="2">YNYX2018</strain>
        <tissue evidence="2">Adults</tissue>
    </source>
</reference>
<feature type="region of interest" description="Disordered" evidence="1">
    <location>
        <begin position="52"/>
        <end position="79"/>
    </location>
</feature>
<dbReference type="EMBL" id="JACMRX010000005">
    <property type="protein sequence ID" value="KAF7988993.1"/>
    <property type="molecule type" value="Genomic_DNA"/>
</dbReference>